<keyword evidence="2" id="KW-0808">Transferase</keyword>
<dbReference type="Pfam" id="PF09004">
    <property type="entry name" value="ALKBH8_N"/>
    <property type="match status" value="1"/>
</dbReference>
<accession>A0A9Q1CS33</accession>
<reference evidence="2" key="1">
    <citation type="submission" date="2021-10" db="EMBL/GenBank/DDBJ databases">
        <title>Tropical sea cucumber genome reveals ecological adaptation and Cuvierian tubules defense mechanism.</title>
        <authorList>
            <person name="Chen T."/>
        </authorList>
    </citation>
    <scope>NUCLEOTIDE SEQUENCE</scope>
    <source>
        <strain evidence="2">Nanhai2018</strain>
        <tissue evidence="2">Muscle</tissue>
    </source>
</reference>
<dbReference type="InterPro" id="IPR043502">
    <property type="entry name" value="DNA/RNA_pol_sf"/>
</dbReference>
<keyword evidence="2" id="KW-0695">RNA-directed DNA polymerase</keyword>
<gene>
    <name evidence="2" type="ORF">HOLleu_03805</name>
</gene>
<dbReference type="InterPro" id="IPR015095">
    <property type="entry name" value="AlkB_hom8_N"/>
</dbReference>
<protein>
    <submittedName>
        <fullName evidence="2">RNA-directed DNA polymerase from mobile element jockey</fullName>
    </submittedName>
</protein>
<dbReference type="PROSITE" id="PS50878">
    <property type="entry name" value="RT_POL"/>
    <property type="match status" value="1"/>
</dbReference>
<dbReference type="SUPFAM" id="SSF56672">
    <property type="entry name" value="DNA/RNA polymerases"/>
    <property type="match status" value="1"/>
</dbReference>
<dbReference type="GO" id="GO:0008168">
    <property type="term" value="F:methyltransferase activity"/>
    <property type="evidence" value="ECO:0007669"/>
    <property type="project" value="InterPro"/>
</dbReference>
<dbReference type="Pfam" id="PF00078">
    <property type="entry name" value="RVT_1"/>
    <property type="match status" value="1"/>
</dbReference>
<dbReference type="OrthoDB" id="411173at2759"/>
<dbReference type="AlphaFoldDB" id="A0A9Q1CS33"/>
<dbReference type="Proteomes" id="UP001152320">
    <property type="component" value="Chromosome 1"/>
</dbReference>
<keyword evidence="3" id="KW-1185">Reference proteome</keyword>
<dbReference type="GO" id="GO:0003964">
    <property type="term" value="F:RNA-directed DNA polymerase activity"/>
    <property type="evidence" value="ECO:0007669"/>
    <property type="project" value="UniProtKB-KW"/>
</dbReference>
<dbReference type="EMBL" id="JAIZAY010000001">
    <property type="protein sequence ID" value="KAJ8050557.1"/>
    <property type="molecule type" value="Genomic_DNA"/>
</dbReference>
<proteinExistence type="predicted"/>
<keyword evidence="2" id="KW-0548">Nucleotidyltransferase</keyword>
<sequence length="463" mass="52504">MDNVLPDSEQYIDIPTRGATTLDLCYGNIANAYTSKSGHQLGSSDHLNIQLVPAYKQKLKRAPVVTKQRYDWSDDATERLTACLECMDWGVFTESVDTLDEATEVITGYINFCVDCNIPCKAIKVYPKLWKTSFNVPLPKVKSPVELNDFRSVALTCSVMKCFEKVLLSQLVKQTNIHLDPMQFAYRENGVEDAVLLYLQKALSYLDTAKTYVRSTFIDFSSAFNIHVPHFLIHKLEHMNVNPHILLVIHDFLLGKPQRVKMGQTISDIRTSSTGVPQGCVLSPVLFSLYTSECVSKDAECSVIKYANDTVITGYLSGDKGTDRYFSVIDTFVEWCDSHFLQLNVMQTKEIIMDFRKNKANGHMPVVIHGSVVEQVPEYKYLGTRITNNLDWSSNTIAAQKTANQLMFFIRQLKKIHLDNTLLVLFHKSIIQSILTFNLICCYGNLTKANRPKLIALVRLLRK</sequence>
<dbReference type="InterPro" id="IPR000477">
    <property type="entry name" value="RT_dom"/>
</dbReference>
<evidence type="ECO:0000313" key="2">
    <source>
        <dbReference type="EMBL" id="KAJ8050557.1"/>
    </source>
</evidence>
<evidence type="ECO:0000313" key="3">
    <source>
        <dbReference type="Proteomes" id="UP001152320"/>
    </source>
</evidence>
<name>A0A9Q1CS33_HOLLE</name>
<comment type="caution">
    <text evidence="2">The sequence shown here is derived from an EMBL/GenBank/DDBJ whole genome shotgun (WGS) entry which is preliminary data.</text>
</comment>
<dbReference type="PANTHER" id="PTHR47510:SF3">
    <property type="entry name" value="ENDO_EXONUCLEASE_PHOSPHATASE DOMAIN-CONTAINING PROTEIN"/>
    <property type="match status" value="1"/>
</dbReference>
<organism evidence="2 3">
    <name type="scientific">Holothuria leucospilota</name>
    <name type="common">Black long sea cucumber</name>
    <name type="synonym">Mertensiothuria leucospilota</name>
    <dbReference type="NCBI Taxonomy" id="206669"/>
    <lineage>
        <taxon>Eukaryota</taxon>
        <taxon>Metazoa</taxon>
        <taxon>Echinodermata</taxon>
        <taxon>Eleutherozoa</taxon>
        <taxon>Echinozoa</taxon>
        <taxon>Holothuroidea</taxon>
        <taxon>Aspidochirotacea</taxon>
        <taxon>Aspidochirotida</taxon>
        <taxon>Holothuriidae</taxon>
        <taxon>Holothuria</taxon>
    </lineage>
</organism>
<dbReference type="PANTHER" id="PTHR47510">
    <property type="entry name" value="REVERSE TRANSCRIPTASE DOMAIN-CONTAINING PROTEIN"/>
    <property type="match status" value="1"/>
</dbReference>
<dbReference type="CDD" id="cd01650">
    <property type="entry name" value="RT_nLTR_like"/>
    <property type="match status" value="1"/>
</dbReference>
<feature type="domain" description="Reverse transcriptase" evidence="1">
    <location>
        <begin position="119"/>
        <end position="386"/>
    </location>
</feature>
<dbReference type="GO" id="GO:0016706">
    <property type="term" value="F:2-oxoglutarate-dependent dioxygenase activity"/>
    <property type="evidence" value="ECO:0007669"/>
    <property type="project" value="InterPro"/>
</dbReference>
<evidence type="ECO:0000259" key="1">
    <source>
        <dbReference type="PROSITE" id="PS50878"/>
    </source>
</evidence>